<comment type="caution">
    <text evidence="2">The sequence shown here is derived from an EMBL/GenBank/DDBJ whole genome shotgun (WGS) entry which is preliminary data.</text>
</comment>
<dbReference type="RefSeq" id="WP_197002070.1">
    <property type="nucleotide sequence ID" value="NZ_BONS01000004.1"/>
</dbReference>
<dbReference type="Pfam" id="PF07336">
    <property type="entry name" value="ABATE"/>
    <property type="match status" value="1"/>
</dbReference>
<dbReference type="Proteomes" id="UP000622552">
    <property type="component" value="Unassembled WGS sequence"/>
</dbReference>
<dbReference type="InterPro" id="IPR021005">
    <property type="entry name" value="Znf_CGNR"/>
</dbReference>
<dbReference type="Pfam" id="PF11706">
    <property type="entry name" value="zf-CGNR"/>
    <property type="match status" value="1"/>
</dbReference>
<dbReference type="Gene3D" id="1.10.3300.10">
    <property type="entry name" value="Jann2411-like domain"/>
    <property type="match status" value="1"/>
</dbReference>
<evidence type="ECO:0000313" key="2">
    <source>
        <dbReference type="EMBL" id="MBG6134888.1"/>
    </source>
</evidence>
<dbReference type="SUPFAM" id="SSF160904">
    <property type="entry name" value="Jann2411-like"/>
    <property type="match status" value="1"/>
</dbReference>
<sequence>MESEPLAVEYANTLYAVRGDLREGLDTAAALTAWLREHAVADLDAADLAPFVALRDAVRDLARAVVTDQPAPREALETLNASAARAPRWPTLHADGQVVERTAAAPDQAALATLARAAVDLFAGPDRALLRACGGPGCVLFFVKRPPRREWCSASCGNRARVGRYYRRHHAAED</sequence>
<dbReference type="EMBL" id="JADOUF010000001">
    <property type="protein sequence ID" value="MBG6134888.1"/>
    <property type="molecule type" value="Genomic_DNA"/>
</dbReference>
<dbReference type="InterPro" id="IPR023286">
    <property type="entry name" value="ABATE_dom_sf"/>
</dbReference>
<protein>
    <submittedName>
        <fullName evidence="2">Putative RNA-binding Zn ribbon-like protein</fullName>
    </submittedName>
</protein>
<accession>A0A8J7GFD9</accession>
<name>A0A8J7GFD9_9ACTN</name>
<proteinExistence type="predicted"/>
<reference evidence="2" key="1">
    <citation type="submission" date="2020-11" db="EMBL/GenBank/DDBJ databases">
        <title>Sequencing the genomes of 1000 actinobacteria strains.</title>
        <authorList>
            <person name="Klenk H.-P."/>
        </authorList>
    </citation>
    <scope>NUCLEOTIDE SEQUENCE</scope>
    <source>
        <strain evidence="2">DSM 45356</strain>
    </source>
</reference>
<organism evidence="2 3">
    <name type="scientific">Longispora fulva</name>
    <dbReference type="NCBI Taxonomy" id="619741"/>
    <lineage>
        <taxon>Bacteria</taxon>
        <taxon>Bacillati</taxon>
        <taxon>Actinomycetota</taxon>
        <taxon>Actinomycetes</taxon>
        <taxon>Micromonosporales</taxon>
        <taxon>Micromonosporaceae</taxon>
        <taxon>Longispora</taxon>
    </lineage>
</organism>
<dbReference type="AlphaFoldDB" id="A0A8J7GFD9"/>
<feature type="domain" description="Zinc finger CGNR" evidence="1">
    <location>
        <begin position="130"/>
        <end position="169"/>
    </location>
</feature>
<dbReference type="InterPro" id="IPR010852">
    <property type="entry name" value="ABATE"/>
</dbReference>
<evidence type="ECO:0000313" key="3">
    <source>
        <dbReference type="Proteomes" id="UP000622552"/>
    </source>
</evidence>
<dbReference type="PANTHER" id="PTHR35525">
    <property type="entry name" value="BLL6575 PROTEIN"/>
    <property type="match status" value="1"/>
</dbReference>
<keyword evidence="3" id="KW-1185">Reference proteome</keyword>
<dbReference type="PANTHER" id="PTHR35525:SF3">
    <property type="entry name" value="BLL6575 PROTEIN"/>
    <property type="match status" value="1"/>
</dbReference>
<gene>
    <name evidence="2" type="ORF">IW245_001082</name>
</gene>
<evidence type="ECO:0000259" key="1">
    <source>
        <dbReference type="Pfam" id="PF11706"/>
    </source>
</evidence>